<dbReference type="InterPro" id="IPR036457">
    <property type="entry name" value="PPM-type-like_dom_sf"/>
</dbReference>
<dbReference type="Pfam" id="PF13426">
    <property type="entry name" value="PAS_9"/>
    <property type="match status" value="1"/>
</dbReference>
<dbReference type="Pfam" id="PF08673">
    <property type="entry name" value="RsbU_N"/>
    <property type="match status" value="1"/>
</dbReference>
<evidence type="ECO:0000259" key="2">
    <source>
        <dbReference type="PROSITE" id="PS50112"/>
    </source>
</evidence>
<comment type="caution">
    <text evidence="4">The sequence shown here is derived from an EMBL/GenBank/DDBJ whole genome shotgun (WGS) entry which is preliminary data.</text>
</comment>
<dbReference type="InterPro" id="IPR000700">
    <property type="entry name" value="PAS-assoc_C"/>
</dbReference>
<name>A0A7I9ZEH8_9MYCO</name>
<gene>
    <name evidence="4" type="ORF">MTIM_51010</name>
</gene>
<dbReference type="PANTHER" id="PTHR43156">
    <property type="entry name" value="STAGE II SPORULATION PROTEIN E-RELATED"/>
    <property type="match status" value="1"/>
</dbReference>
<dbReference type="RefSeq" id="WP_163715395.1">
    <property type="nucleotide sequence ID" value="NZ_BLLA01000001.1"/>
</dbReference>
<feature type="domain" description="PAC" evidence="3">
    <location>
        <begin position="180"/>
        <end position="232"/>
    </location>
</feature>
<protein>
    <recommendedName>
        <fullName evidence="6">Stage II sporulation protein E</fullName>
    </recommendedName>
</protein>
<dbReference type="InterPro" id="IPR017944">
    <property type="entry name" value="KaiA/RbsU_helical_domain_sf"/>
</dbReference>
<dbReference type="InterPro" id="IPR003594">
    <property type="entry name" value="HATPase_dom"/>
</dbReference>
<dbReference type="Gene3D" id="3.30.565.10">
    <property type="entry name" value="Histidine kinase-like ATPase, C-terminal domain"/>
    <property type="match status" value="1"/>
</dbReference>
<dbReference type="SMART" id="SM00331">
    <property type="entry name" value="PP2C_SIG"/>
    <property type="match status" value="1"/>
</dbReference>
<accession>A0A7I9ZEH8</accession>
<dbReference type="SUPFAM" id="SSF55785">
    <property type="entry name" value="PYP-like sensor domain (PAS domain)"/>
    <property type="match status" value="1"/>
</dbReference>
<evidence type="ECO:0000256" key="1">
    <source>
        <dbReference type="ARBA" id="ARBA00022801"/>
    </source>
</evidence>
<dbReference type="Gene3D" id="3.30.450.20">
    <property type="entry name" value="PAS domain"/>
    <property type="match status" value="1"/>
</dbReference>
<dbReference type="InterPro" id="IPR001932">
    <property type="entry name" value="PPM-type_phosphatase-like_dom"/>
</dbReference>
<dbReference type="GO" id="GO:0016791">
    <property type="term" value="F:phosphatase activity"/>
    <property type="evidence" value="ECO:0007669"/>
    <property type="project" value="TreeGrafter"/>
</dbReference>
<dbReference type="InterPro" id="IPR052016">
    <property type="entry name" value="Bact_Sigma-Reg"/>
</dbReference>
<dbReference type="Pfam" id="PF07228">
    <property type="entry name" value="SpoIIE"/>
    <property type="match status" value="1"/>
</dbReference>
<evidence type="ECO:0000313" key="4">
    <source>
        <dbReference type="EMBL" id="GFG99222.1"/>
    </source>
</evidence>
<dbReference type="EMBL" id="BLLA01000001">
    <property type="protein sequence ID" value="GFG99222.1"/>
    <property type="molecule type" value="Genomic_DNA"/>
</dbReference>
<dbReference type="Gene3D" id="3.60.40.10">
    <property type="entry name" value="PPM-type phosphatase domain"/>
    <property type="match status" value="1"/>
</dbReference>
<dbReference type="Gene3D" id="1.10.1240.30">
    <property type="entry name" value="KaiA/RbsU domain"/>
    <property type="match status" value="1"/>
</dbReference>
<dbReference type="Pfam" id="PF13581">
    <property type="entry name" value="HATPase_c_2"/>
    <property type="match status" value="1"/>
</dbReference>
<dbReference type="InterPro" id="IPR014787">
    <property type="entry name" value="PSer_Pase_RsbU_N"/>
</dbReference>
<dbReference type="CDD" id="cd00130">
    <property type="entry name" value="PAS"/>
    <property type="match status" value="1"/>
</dbReference>
<sequence>MSDDISTDGFHAQYADALRTYLDTRDEASLAIGYELGRTALQNQVSLLEIVENHVRLVFEIAKDVRIDGPIALEFLLQLLVPLDVAMRGFIDGNKRYAEQRARAEGLADRDKFRNALVNSLQEGFFVADHEGSVIEMNAAFIDIIGFPTEGLPYRWPHPWLVDTKTAAEQIGLVMNHGRADYETPIRHGDGHLAWVKVSINAVKESGSDRDAYVGTVRDITAERAFAARESAVLRLATAVAVAKSVDELLSITLDECRAAIDVQRVVAVLWPGGEGDPTVHAAGGPSETSWRKLDPWLRHTFTDARQQLPLTAKTVEAPDHPGKAQGLVAVLSGTGDLALWLELRTPRWVSGEDRLLVTVLISHLSLAMQHVRQFESARETSLTLQRAMLPPVEPPPGFTVRYEPAVLPLEIGGDWYDVLPIGDHRIGIVVGDCVGRGLPAAAIMGQLRSSARALLINGAEPAVLLDQLDSAASLIPNAYCTTVFLAILDTETGVLQYSNAGHMPAVLTGPEPGTTTLLTDAASVPLAVRRDEPRPQATRMLPPGSTLMLFTDGLVERKHESIDDGIDRAADVLAQTMPMPLDAVADEVLRELAPEGGYDDDVAMVIYRHHQTPLRIESDATADQLVRIRHRLADWLRAAHITDELAADIVLVVNEACTNCVEHAYRGFVAGTMVVEASLGDGEVRTRITDYGSWKTPAANPVNGGRGLPLIRALSDATQLDTAATGTTAEITFRLPTESG</sequence>
<dbReference type="CDD" id="cd16936">
    <property type="entry name" value="HATPase_RsbW-like"/>
    <property type="match status" value="1"/>
</dbReference>
<keyword evidence="1" id="KW-0378">Hydrolase</keyword>
<dbReference type="InterPro" id="IPR035965">
    <property type="entry name" value="PAS-like_dom_sf"/>
</dbReference>
<dbReference type="NCBIfam" id="TIGR00229">
    <property type="entry name" value="sensory_box"/>
    <property type="match status" value="1"/>
</dbReference>
<proteinExistence type="predicted"/>
<dbReference type="AlphaFoldDB" id="A0A7I9ZEH8"/>
<dbReference type="SUPFAM" id="SSF81606">
    <property type="entry name" value="PP2C-like"/>
    <property type="match status" value="1"/>
</dbReference>
<dbReference type="Proteomes" id="UP000465301">
    <property type="component" value="Unassembled WGS sequence"/>
</dbReference>
<dbReference type="SUPFAM" id="SSF55874">
    <property type="entry name" value="ATPase domain of HSP90 chaperone/DNA topoisomerase II/histidine kinase"/>
    <property type="match status" value="1"/>
</dbReference>
<dbReference type="PROSITE" id="PS50113">
    <property type="entry name" value="PAC"/>
    <property type="match status" value="1"/>
</dbReference>
<dbReference type="PROSITE" id="PS50112">
    <property type="entry name" value="PAS"/>
    <property type="match status" value="1"/>
</dbReference>
<reference evidence="4 5" key="1">
    <citation type="journal article" date="2019" name="Emerg. Microbes Infect.">
        <title>Comprehensive subspecies identification of 175 nontuberculous mycobacteria species based on 7547 genomic profiles.</title>
        <authorList>
            <person name="Matsumoto Y."/>
            <person name="Kinjo T."/>
            <person name="Motooka D."/>
            <person name="Nabeya D."/>
            <person name="Jung N."/>
            <person name="Uechi K."/>
            <person name="Horii T."/>
            <person name="Iida T."/>
            <person name="Fujita J."/>
            <person name="Nakamura S."/>
        </authorList>
    </citation>
    <scope>NUCLEOTIDE SEQUENCE [LARGE SCALE GENOMIC DNA]</scope>
    <source>
        <strain evidence="4 5">JCM 30726</strain>
    </source>
</reference>
<feature type="domain" description="PAS" evidence="2">
    <location>
        <begin position="110"/>
        <end position="152"/>
    </location>
</feature>
<dbReference type="InterPro" id="IPR036890">
    <property type="entry name" value="HATPase_C_sf"/>
</dbReference>
<evidence type="ECO:0000259" key="3">
    <source>
        <dbReference type="PROSITE" id="PS50113"/>
    </source>
</evidence>
<organism evidence="4 5">
    <name type="scientific">Mycobacterium timonense</name>
    <dbReference type="NCBI Taxonomy" id="701043"/>
    <lineage>
        <taxon>Bacteria</taxon>
        <taxon>Bacillati</taxon>
        <taxon>Actinomycetota</taxon>
        <taxon>Actinomycetes</taxon>
        <taxon>Mycobacteriales</taxon>
        <taxon>Mycobacteriaceae</taxon>
        <taxon>Mycobacterium</taxon>
        <taxon>Mycobacterium avium complex (MAC)</taxon>
    </lineage>
</organism>
<dbReference type="PANTHER" id="PTHR43156:SF2">
    <property type="entry name" value="STAGE II SPORULATION PROTEIN E"/>
    <property type="match status" value="1"/>
</dbReference>
<keyword evidence="5" id="KW-1185">Reference proteome</keyword>
<evidence type="ECO:0000313" key="5">
    <source>
        <dbReference type="Proteomes" id="UP000465301"/>
    </source>
</evidence>
<evidence type="ECO:0008006" key="6">
    <source>
        <dbReference type="Google" id="ProtNLM"/>
    </source>
</evidence>
<dbReference type="InterPro" id="IPR000014">
    <property type="entry name" value="PAS"/>
</dbReference>